<reference evidence="1" key="1">
    <citation type="submission" date="2021-08" db="EMBL/GenBank/DDBJ databases">
        <title>WGS assembly of Ceratopteris richardii.</title>
        <authorList>
            <person name="Marchant D.B."/>
            <person name="Chen G."/>
            <person name="Jenkins J."/>
            <person name="Shu S."/>
            <person name="Leebens-Mack J."/>
            <person name="Grimwood J."/>
            <person name="Schmutz J."/>
            <person name="Soltis P."/>
            <person name="Soltis D."/>
            <person name="Chen Z.-H."/>
        </authorList>
    </citation>
    <scope>NUCLEOTIDE SEQUENCE</scope>
    <source>
        <strain evidence="1">Whitten #5841</strain>
        <tissue evidence="1">Leaf</tissue>
    </source>
</reference>
<gene>
    <name evidence="1" type="ORF">KP509_10G014600</name>
</gene>
<dbReference type="AlphaFoldDB" id="A0A8T2TZ82"/>
<organism evidence="1 2">
    <name type="scientific">Ceratopteris richardii</name>
    <name type="common">Triangle waterfern</name>
    <dbReference type="NCBI Taxonomy" id="49495"/>
    <lineage>
        <taxon>Eukaryota</taxon>
        <taxon>Viridiplantae</taxon>
        <taxon>Streptophyta</taxon>
        <taxon>Embryophyta</taxon>
        <taxon>Tracheophyta</taxon>
        <taxon>Polypodiopsida</taxon>
        <taxon>Polypodiidae</taxon>
        <taxon>Polypodiales</taxon>
        <taxon>Pteridineae</taxon>
        <taxon>Pteridaceae</taxon>
        <taxon>Parkerioideae</taxon>
        <taxon>Ceratopteris</taxon>
    </lineage>
</organism>
<accession>A0A8T2TZ82</accession>
<evidence type="ECO:0000313" key="1">
    <source>
        <dbReference type="EMBL" id="KAH7426725.1"/>
    </source>
</evidence>
<protein>
    <submittedName>
        <fullName evidence="1">Uncharacterized protein</fullName>
    </submittedName>
</protein>
<keyword evidence="2" id="KW-1185">Reference proteome</keyword>
<dbReference type="Proteomes" id="UP000825935">
    <property type="component" value="Chromosome 10"/>
</dbReference>
<name>A0A8T2TZ82_CERRI</name>
<evidence type="ECO:0000313" key="2">
    <source>
        <dbReference type="Proteomes" id="UP000825935"/>
    </source>
</evidence>
<sequence length="145" mass="15769">MARFTVRASSYRLLLLRQLSSPSRSQKFSLAKLQSTDQVSRRDVVCPYSRVHETIEDPTVSQSSAEMHLPKESLACLNASPSASAATDGKRNGSVWWGPDAATGTWAPSTSAETMTNVISSPSSVLNASAHKPASAFWYREDVHL</sequence>
<proteinExistence type="predicted"/>
<dbReference type="OrthoDB" id="1938025at2759"/>
<dbReference type="EMBL" id="CM035415">
    <property type="protein sequence ID" value="KAH7426725.1"/>
    <property type="molecule type" value="Genomic_DNA"/>
</dbReference>
<comment type="caution">
    <text evidence="1">The sequence shown here is derived from an EMBL/GenBank/DDBJ whole genome shotgun (WGS) entry which is preliminary data.</text>
</comment>